<dbReference type="PANTHER" id="PTHR21738">
    <property type="entry name" value="RIBOSOMAL RNA PROCESSING PROTEIN 36 HOMOLOG"/>
    <property type="match status" value="1"/>
</dbReference>
<dbReference type="HOGENOM" id="CLU_048802_0_0_1"/>
<evidence type="ECO:0000256" key="4">
    <source>
        <dbReference type="ARBA" id="ARBA00016695"/>
    </source>
</evidence>
<proteinExistence type="inferred from homology"/>
<comment type="subcellular location">
    <subcellularLocation>
        <location evidence="1 11">Nucleus</location>
        <location evidence="1 11">Nucleolus</location>
    </subcellularLocation>
</comment>
<dbReference type="EMBL" id="KN846957">
    <property type="protein sequence ID" value="KIW71588.1"/>
    <property type="molecule type" value="Genomic_DNA"/>
</dbReference>
<evidence type="ECO:0000256" key="1">
    <source>
        <dbReference type="ARBA" id="ARBA00004604"/>
    </source>
</evidence>
<evidence type="ECO:0000256" key="7">
    <source>
        <dbReference type="ARBA" id="ARBA00023054"/>
    </source>
</evidence>
<evidence type="ECO:0000256" key="12">
    <source>
        <dbReference type="SAM" id="MobiDB-lite"/>
    </source>
</evidence>
<dbReference type="GO" id="GO:0005730">
    <property type="term" value="C:nucleolus"/>
    <property type="evidence" value="ECO:0007669"/>
    <property type="project" value="UniProtKB-SubCell"/>
</dbReference>
<name>A0A0D2FT81_9EURO</name>
<keyword evidence="7" id="KW-0175">Coiled coil</keyword>
<organism evidence="13 14">
    <name type="scientific">Phialophora macrospora</name>
    <dbReference type="NCBI Taxonomy" id="1851006"/>
    <lineage>
        <taxon>Eukaryota</taxon>
        <taxon>Fungi</taxon>
        <taxon>Dikarya</taxon>
        <taxon>Ascomycota</taxon>
        <taxon>Pezizomycotina</taxon>
        <taxon>Eurotiomycetes</taxon>
        <taxon>Chaetothyriomycetidae</taxon>
        <taxon>Chaetothyriales</taxon>
        <taxon>Herpotrichiellaceae</taxon>
        <taxon>Phialophora</taxon>
    </lineage>
</organism>
<feature type="region of interest" description="Disordered" evidence="12">
    <location>
        <begin position="1"/>
        <end position="190"/>
    </location>
</feature>
<keyword evidence="14" id="KW-1185">Reference proteome</keyword>
<dbReference type="GO" id="GO:0030686">
    <property type="term" value="C:90S preribosome"/>
    <property type="evidence" value="ECO:0007669"/>
    <property type="project" value="TreeGrafter"/>
</dbReference>
<keyword evidence="6 11" id="KW-0698">rRNA processing</keyword>
<protein>
    <recommendedName>
        <fullName evidence="4 11">rRNA biogenesis protein RRP36</fullName>
    </recommendedName>
</protein>
<evidence type="ECO:0000313" key="13">
    <source>
        <dbReference type="EMBL" id="KIW71588.1"/>
    </source>
</evidence>
<evidence type="ECO:0000256" key="2">
    <source>
        <dbReference type="ARBA" id="ARBA00009418"/>
    </source>
</evidence>
<feature type="compositionally biased region" description="Basic and acidic residues" evidence="12">
    <location>
        <begin position="113"/>
        <end position="139"/>
    </location>
</feature>
<evidence type="ECO:0000256" key="11">
    <source>
        <dbReference type="RuleBase" id="RU368027"/>
    </source>
</evidence>
<comment type="similarity">
    <text evidence="2 11">Belongs to the RRP36 family.</text>
</comment>
<gene>
    <name evidence="13" type="ORF">PV04_03735</name>
</gene>
<accession>A0A0D2FT81</accession>
<dbReference type="PANTHER" id="PTHR21738:SF0">
    <property type="entry name" value="RIBOSOMAL RNA PROCESSING PROTEIN 36 HOMOLOG"/>
    <property type="match status" value="1"/>
</dbReference>
<dbReference type="AlphaFoldDB" id="A0A0D2FT81"/>
<dbReference type="Proteomes" id="UP000054266">
    <property type="component" value="Unassembled WGS sequence"/>
</dbReference>
<dbReference type="GO" id="GO:0000462">
    <property type="term" value="P:maturation of SSU-rRNA from tricistronic rRNA transcript (SSU-rRNA, 5.8S rRNA, LSU-rRNA)"/>
    <property type="evidence" value="ECO:0007669"/>
    <property type="project" value="TreeGrafter"/>
</dbReference>
<evidence type="ECO:0000313" key="14">
    <source>
        <dbReference type="Proteomes" id="UP000054266"/>
    </source>
</evidence>
<keyword evidence="8 11" id="KW-0539">Nucleus</keyword>
<evidence type="ECO:0000256" key="3">
    <source>
        <dbReference type="ARBA" id="ARBA00011167"/>
    </source>
</evidence>
<feature type="compositionally biased region" description="Acidic residues" evidence="12">
    <location>
        <begin position="18"/>
        <end position="31"/>
    </location>
</feature>
<feature type="compositionally biased region" description="Basic and acidic residues" evidence="12">
    <location>
        <begin position="271"/>
        <end position="298"/>
    </location>
</feature>
<sequence>MAPLPLADRPVQLRHDYEEDEELDLSDEDGSDQAQSDAENSADSDLQSEAEDTPPSSDVDEDDDDDEEEETEDEQPSLADISFGALAKAQETFNPKPRKRKFAETQEQPAADGEGRGGDAEETFDTRKRAKEARLDAPKRTSKHAPTVESARKPVSRRRTIFEPPPSAKSRDPRFDPTVMSTNRNPSAMEKANKNYSFLSQYQAEEILQLKTQIKKAKDPDVIADLKRQVMSMESKMRSAQSRQRETEIRKKHKEKEKEALRSGQKSKPYFLKEADVKRLAKQERLESMGKKARDKAEKRRLKREKGKEARDMPRVRRER</sequence>
<evidence type="ECO:0000256" key="6">
    <source>
        <dbReference type="ARBA" id="ARBA00022552"/>
    </source>
</evidence>
<feature type="compositionally biased region" description="Acidic residues" evidence="12">
    <location>
        <begin position="40"/>
        <end position="75"/>
    </location>
</feature>
<evidence type="ECO:0000256" key="9">
    <source>
        <dbReference type="ARBA" id="ARBA00023274"/>
    </source>
</evidence>
<evidence type="ECO:0000256" key="5">
    <source>
        <dbReference type="ARBA" id="ARBA00022517"/>
    </source>
</evidence>
<evidence type="ECO:0000256" key="8">
    <source>
        <dbReference type="ARBA" id="ARBA00023242"/>
    </source>
</evidence>
<dbReference type="Pfam" id="PF06102">
    <property type="entry name" value="RRP36"/>
    <property type="match status" value="1"/>
</dbReference>
<reference evidence="13 14" key="1">
    <citation type="submission" date="2015-01" db="EMBL/GenBank/DDBJ databases">
        <title>The Genome Sequence of Capronia semiimmersa CBS27337.</title>
        <authorList>
            <consortium name="The Broad Institute Genomics Platform"/>
            <person name="Cuomo C."/>
            <person name="de Hoog S."/>
            <person name="Gorbushina A."/>
            <person name="Stielow B."/>
            <person name="Teixiera M."/>
            <person name="Abouelleil A."/>
            <person name="Chapman S.B."/>
            <person name="Priest M."/>
            <person name="Young S.K."/>
            <person name="Wortman J."/>
            <person name="Nusbaum C."/>
            <person name="Birren B."/>
        </authorList>
    </citation>
    <scope>NUCLEOTIDE SEQUENCE [LARGE SCALE GENOMIC DNA]</scope>
    <source>
        <strain evidence="13 14">CBS 27337</strain>
    </source>
</reference>
<keyword evidence="9 11" id="KW-0687">Ribonucleoprotein</keyword>
<keyword evidence="5 11" id="KW-0690">Ribosome biogenesis</keyword>
<feature type="compositionally biased region" description="Basic and acidic residues" evidence="12">
    <location>
        <begin position="306"/>
        <end position="320"/>
    </location>
</feature>
<evidence type="ECO:0000256" key="10">
    <source>
        <dbReference type="ARBA" id="ARBA00025053"/>
    </source>
</evidence>
<comment type="function">
    <text evidence="10 11">Component of the 90S pre-ribosome involved in the maturation of rRNAs. Required for early cleavages of the pre-RNAs in the 40S ribosomal subunit maturation pathway.</text>
</comment>
<feature type="region of interest" description="Disordered" evidence="12">
    <location>
        <begin position="233"/>
        <end position="320"/>
    </location>
</feature>
<dbReference type="STRING" id="5601.A0A0D2FT81"/>
<comment type="subunit">
    <text evidence="3 11">Associates with 90S and pre-40S pre-ribosomal particles.</text>
</comment>
<dbReference type="InterPro" id="IPR009292">
    <property type="entry name" value="RRP36"/>
</dbReference>